<dbReference type="Pfam" id="PF01814">
    <property type="entry name" value="Hemerythrin"/>
    <property type="match status" value="1"/>
</dbReference>
<keyword evidence="3" id="KW-1185">Reference proteome</keyword>
<dbReference type="PANTHER" id="PTHR38048:SF2">
    <property type="entry name" value="HEMERYTHRIN-LIKE DOMAIN-CONTAINING PROTEIN"/>
    <property type="match status" value="1"/>
</dbReference>
<dbReference type="AlphaFoldDB" id="A0A7Z0EIN4"/>
<dbReference type="CDD" id="cd12108">
    <property type="entry name" value="Hr-like"/>
    <property type="match status" value="1"/>
</dbReference>
<reference evidence="2 3" key="1">
    <citation type="submission" date="2020-07" db="EMBL/GenBank/DDBJ databases">
        <title>Sequencing the genomes of 1000 actinobacteria strains.</title>
        <authorList>
            <person name="Klenk H.-P."/>
        </authorList>
    </citation>
    <scope>NUCLEOTIDE SEQUENCE [LARGE SCALE GENOMIC DNA]</scope>
    <source>
        <strain evidence="2 3">DSM 44442</strain>
    </source>
</reference>
<organism evidence="2 3">
    <name type="scientific">Nocardiopsis aegyptia</name>
    <dbReference type="NCBI Taxonomy" id="220378"/>
    <lineage>
        <taxon>Bacteria</taxon>
        <taxon>Bacillati</taxon>
        <taxon>Actinomycetota</taxon>
        <taxon>Actinomycetes</taxon>
        <taxon>Streptosporangiales</taxon>
        <taxon>Nocardiopsidaceae</taxon>
        <taxon>Nocardiopsis</taxon>
    </lineage>
</organism>
<gene>
    <name evidence="2" type="ORF">HNR10_000548</name>
</gene>
<comment type="caution">
    <text evidence="2">The sequence shown here is derived from an EMBL/GenBank/DDBJ whole genome shotgun (WGS) entry which is preliminary data.</text>
</comment>
<accession>A0A7Z0EIN4</accession>
<dbReference type="Proteomes" id="UP000572051">
    <property type="component" value="Unassembled WGS sequence"/>
</dbReference>
<dbReference type="EMBL" id="JACCFS010000001">
    <property type="protein sequence ID" value="NYJ32667.1"/>
    <property type="molecule type" value="Genomic_DNA"/>
</dbReference>
<dbReference type="PANTHER" id="PTHR38048">
    <property type="entry name" value="EXPRESSED PROTEIN"/>
    <property type="match status" value="1"/>
</dbReference>
<proteinExistence type="predicted"/>
<protein>
    <submittedName>
        <fullName evidence="2">Hemerythrin-like domain-containing protein</fullName>
    </submittedName>
</protein>
<dbReference type="InterPro" id="IPR053206">
    <property type="entry name" value="Dimeric_xanthone_biosynth"/>
</dbReference>
<evidence type="ECO:0000313" key="3">
    <source>
        <dbReference type="Proteomes" id="UP000572051"/>
    </source>
</evidence>
<evidence type="ECO:0000259" key="1">
    <source>
        <dbReference type="Pfam" id="PF01814"/>
    </source>
</evidence>
<sequence>MSDTTGTDPRSDDDRTVVLGEQLVRIHDILRGELASVREGLDAVRGTGAPRPLEEQLRKKCLSFCEFLHGHHTAEDERMFPGLAESHPHLAPVLERLSREHSVISRSLDRIQELVASGEPAAVREDVERLAAEIEAHLDYEEAQIVEALNSYGPVRV</sequence>
<evidence type="ECO:0000313" key="2">
    <source>
        <dbReference type="EMBL" id="NYJ32667.1"/>
    </source>
</evidence>
<feature type="domain" description="Hemerythrin-like" evidence="1">
    <location>
        <begin position="21"/>
        <end position="148"/>
    </location>
</feature>
<name>A0A7Z0EIN4_9ACTN</name>
<dbReference type="Gene3D" id="1.20.120.520">
    <property type="entry name" value="nmb1532 protein domain like"/>
    <property type="match status" value="1"/>
</dbReference>
<dbReference type="RefSeq" id="WP_179820582.1">
    <property type="nucleotide sequence ID" value="NZ_JACCFS010000001.1"/>
</dbReference>
<dbReference type="InterPro" id="IPR012312">
    <property type="entry name" value="Hemerythrin-like"/>
</dbReference>